<evidence type="ECO:0000256" key="1">
    <source>
        <dbReference type="ARBA" id="ARBA00004123"/>
    </source>
</evidence>
<dbReference type="GO" id="GO:0003700">
    <property type="term" value="F:DNA-binding transcription factor activity"/>
    <property type="evidence" value="ECO:0007669"/>
    <property type="project" value="InterPro"/>
</dbReference>
<evidence type="ECO:0000256" key="5">
    <source>
        <dbReference type="ARBA" id="ARBA00023242"/>
    </source>
</evidence>
<dbReference type="PANTHER" id="PTHR31072:SF93">
    <property type="entry name" value="TRANSCRIPTION FACTOR TCP24"/>
    <property type="match status" value="1"/>
</dbReference>
<sequence>RRMRLSVEISRKFFDLQDMLGFDRASKTVEWLMKQSEQAIGELRKDGSTGDTKTTVSEIDDGKKGCSSRKSLDVSKKTSCKTFLARDLRVK</sequence>
<dbReference type="EMBL" id="KJ401958">
    <property type="protein sequence ID" value="AHV78132.1"/>
    <property type="molecule type" value="Genomic_DNA"/>
</dbReference>
<dbReference type="InterPro" id="IPR017887">
    <property type="entry name" value="TF_TCP_subgr"/>
</dbReference>
<feature type="region of interest" description="Disordered" evidence="6">
    <location>
        <begin position="42"/>
        <end position="70"/>
    </location>
</feature>
<accession>X4YJN7</accession>
<protein>
    <submittedName>
        <fullName evidence="8">CYC-like protein 2</fullName>
    </submittedName>
</protein>
<evidence type="ECO:0000256" key="2">
    <source>
        <dbReference type="ARBA" id="ARBA00023015"/>
    </source>
</evidence>
<dbReference type="PROSITE" id="PS51369">
    <property type="entry name" value="TCP"/>
    <property type="match status" value="1"/>
</dbReference>
<organism evidence="8">
    <name type="scientific">Trollius europaeus</name>
    <dbReference type="NCBI Taxonomy" id="212754"/>
    <lineage>
        <taxon>Eukaryota</taxon>
        <taxon>Viridiplantae</taxon>
        <taxon>Streptophyta</taxon>
        <taxon>Embryophyta</taxon>
        <taxon>Tracheophyta</taxon>
        <taxon>Spermatophyta</taxon>
        <taxon>Magnoliopsida</taxon>
        <taxon>Ranunculales</taxon>
        <taxon>Ranunculaceae</taxon>
        <taxon>Ranunculoideae</taxon>
        <taxon>Adonideae</taxon>
        <taxon>Trollius</taxon>
    </lineage>
</organism>
<keyword evidence="5" id="KW-0539">Nucleus</keyword>
<dbReference type="GO" id="GO:2000032">
    <property type="term" value="P:regulation of secondary shoot formation"/>
    <property type="evidence" value="ECO:0007669"/>
    <property type="project" value="TreeGrafter"/>
</dbReference>
<comment type="subcellular location">
    <subcellularLocation>
        <location evidence="1">Nucleus</location>
    </subcellularLocation>
</comment>
<dbReference type="GO" id="GO:0005634">
    <property type="term" value="C:nucleus"/>
    <property type="evidence" value="ECO:0007669"/>
    <property type="project" value="UniProtKB-SubCell"/>
</dbReference>
<dbReference type="AlphaFoldDB" id="X4YJN7"/>
<feature type="non-terminal residue" evidence="8">
    <location>
        <position position="91"/>
    </location>
</feature>
<reference evidence="8" key="1">
    <citation type="journal article" date="2014" name="PLoS ONE">
        <title>Specific duplication and dorsoventrally asymmetric expression patterns of cycloidea-like genes in zygomorphic species of ranunculaceae.</title>
        <authorList>
            <person name="Jabbour F."/>
            <person name="Cossard G."/>
            <person name="Le Guilloux M."/>
            <person name="Sannier J."/>
            <person name="Nadot S."/>
            <person name="Damerval C."/>
        </authorList>
    </citation>
    <scope>NUCLEOTIDE SEQUENCE</scope>
</reference>
<evidence type="ECO:0000256" key="4">
    <source>
        <dbReference type="ARBA" id="ARBA00023163"/>
    </source>
</evidence>
<feature type="domain" description="TCP" evidence="7">
    <location>
        <begin position="1"/>
        <end position="43"/>
    </location>
</feature>
<gene>
    <name evidence="8" type="primary">CYL2</name>
</gene>
<keyword evidence="2" id="KW-0805">Transcription regulation</keyword>
<keyword evidence="3" id="KW-0238">DNA-binding</keyword>
<proteinExistence type="predicted"/>
<evidence type="ECO:0000259" key="7">
    <source>
        <dbReference type="PROSITE" id="PS51369"/>
    </source>
</evidence>
<dbReference type="GO" id="GO:0043565">
    <property type="term" value="F:sequence-specific DNA binding"/>
    <property type="evidence" value="ECO:0007669"/>
    <property type="project" value="TreeGrafter"/>
</dbReference>
<keyword evidence="4" id="KW-0804">Transcription</keyword>
<dbReference type="InterPro" id="IPR005333">
    <property type="entry name" value="Transcription_factor_TCP"/>
</dbReference>
<dbReference type="PANTHER" id="PTHR31072">
    <property type="entry name" value="TRANSCRIPTION FACTOR TCP4-RELATED"/>
    <property type="match status" value="1"/>
</dbReference>
<dbReference type="Pfam" id="PF03634">
    <property type="entry name" value="TCP"/>
    <property type="match status" value="1"/>
</dbReference>
<evidence type="ECO:0000256" key="3">
    <source>
        <dbReference type="ARBA" id="ARBA00023125"/>
    </source>
</evidence>
<feature type="compositionally biased region" description="Basic and acidic residues" evidence="6">
    <location>
        <begin position="60"/>
        <end position="70"/>
    </location>
</feature>
<evidence type="ECO:0000256" key="6">
    <source>
        <dbReference type="SAM" id="MobiDB-lite"/>
    </source>
</evidence>
<feature type="non-terminal residue" evidence="8">
    <location>
        <position position="1"/>
    </location>
</feature>
<name>X4YJN7_9MAGN</name>
<evidence type="ECO:0000313" key="8">
    <source>
        <dbReference type="EMBL" id="AHV78132.1"/>
    </source>
</evidence>